<name>A0A0X3TQ17_9RHOB</name>
<sequence>MNQVVDWNDIHNSVLKALGEQRMGWADQLVLVLEDVKLSVAQRPDIFGTKLPVVVQIKQKLGGLRVYTRKMQSKYLRRAGDTCREDQEVV</sequence>
<evidence type="ECO:0000313" key="2">
    <source>
        <dbReference type="Proteomes" id="UP000053690"/>
    </source>
</evidence>
<gene>
    <name evidence="1" type="ORF">AVO44_15890</name>
</gene>
<proteinExistence type="predicted"/>
<dbReference type="AlphaFoldDB" id="A0A0X3TQ17"/>
<dbReference type="EMBL" id="LQBP01000008">
    <property type="protein sequence ID" value="KUJ77803.1"/>
    <property type="molecule type" value="Genomic_DNA"/>
</dbReference>
<dbReference type="STRING" id="1685378.AVO44_15890"/>
<dbReference type="OrthoDB" id="7906710at2"/>
<organism evidence="1 2">
    <name type="scientific">Ruegeria profundi</name>
    <dbReference type="NCBI Taxonomy" id="1685378"/>
    <lineage>
        <taxon>Bacteria</taxon>
        <taxon>Pseudomonadati</taxon>
        <taxon>Pseudomonadota</taxon>
        <taxon>Alphaproteobacteria</taxon>
        <taxon>Rhodobacterales</taxon>
        <taxon>Roseobacteraceae</taxon>
        <taxon>Ruegeria</taxon>
    </lineage>
</organism>
<keyword evidence="2" id="KW-1185">Reference proteome</keyword>
<dbReference type="Proteomes" id="UP000053690">
    <property type="component" value="Unassembled WGS sequence"/>
</dbReference>
<evidence type="ECO:0000313" key="1">
    <source>
        <dbReference type="EMBL" id="KUJ77803.1"/>
    </source>
</evidence>
<protein>
    <submittedName>
        <fullName evidence="1">Uncharacterized protein</fullName>
    </submittedName>
</protein>
<accession>A0A0X3TQ17</accession>
<reference evidence="2" key="1">
    <citation type="submission" date="2015-12" db="EMBL/GenBank/DDBJ databases">
        <authorList>
            <person name="Zhang G."/>
            <person name="Stingl U."/>
        </authorList>
    </citation>
    <scope>NUCLEOTIDE SEQUENCE [LARGE SCALE GENOMIC DNA]</scope>
    <source>
        <strain evidence="2">ZGT108</strain>
    </source>
</reference>
<comment type="caution">
    <text evidence="1">The sequence shown here is derived from an EMBL/GenBank/DDBJ whole genome shotgun (WGS) entry which is preliminary data.</text>
</comment>
<dbReference type="RefSeq" id="WP_068338827.1">
    <property type="nucleotide sequence ID" value="NZ_LQBP01000008.1"/>
</dbReference>